<evidence type="ECO:0000259" key="5">
    <source>
        <dbReference type="Pfam" id="PF17801"/>
    </source>
</evidence>
<comment type="caution">
    <text evidence="6">The sequence shown here is derived from an EMBL/GenBank/DDBJ whole genome shotgun (WGS) entry which is preliminary data.</text>
</comment>
<dbReference type="InterPro" id="IPR017853">
    <property type="entry name" value="GH"/>
</dbReference>
<protein>
    <submittedName>
        <fullName evidence="6">Alpha-galactosidase</fullName>
    </submittedName>
</protein>
<evidence type="ECO:0000313" key="7">
    <source>
        <dbReference type="Proteomes" id="UP001500742"/>
    </source>
</evidence>
<keyword evidence="4" id="KW-0732">Signal</keyword>
<evidence type="ECO:0000256" key="2">
    <source>
        <dbReference type="ARBA" id="ARBA00022801"/>
    </source>
</evidence>
<feature type="domain" description="Alpha galactosidase C-terminal" evidence="5">
    <location>
        <begin position="606"/>
        <end position="675"/>
    </location>
</feature>
<organism evidence="6 7">
    <name type="scientific">Mucilaginibacter dorajii</name>
    <dbReference type="NCBI Taxonomy" id="692994"/>
    <lineage>
        <taxon>Bacteria</taxon>
        <taxon>Pseudomonadati</taxon>
        <taxon>Bacteroidota</taxon>
        <taxon>Sphingobacteriia</taxon>
        <taxon>Sphingobacteriales</taxon>
        <taxon>Sphingobacteriaceae</taxon>
        <taxon>Mucilaginibacter</taxon>
    </lineage>
</organism>
<dbReference type="PANTHER" id="PTHR11452:SF75">
    <property type="entry name" value="ALPHA-GALACTOSIDASE MEL1"/>
    <property type="match status" value="1"/>
</dbReference>
<reference evidence="7" key="1">
    <citation type="journal article" date="2019" name="Int. J. Syst. Evol. Microbiol.">
        <title>The Global Catalogue of Microorganisms (GCM) 10K type strain sequencing project: providing services to taxonomists for standard genome sequencing and annotation.</title>
        <authorList>
            <consortium name="The Broad Institute Genomics Platform"/>
            <consortium name="The Broad Institute Genome Sequencing Center for Infectious Disease"/>
            <person name="Wu L."/>
            <person name="Ma J."/>
        </authorList>
    </citation>
    <scope>NUCLEOTIDE SEQUENCE [LARGE SCALE GENOMIC DNA]</scope>
    <source>
        <strain evidence="7">JCM 16601</strain>
    </source>
</reference>
<accession>A0ABP7QYG2</accession>
<dbReference type="Pfam" id="PF17801">
    <property type="entry name" value="Melibiase_C"/>
    <property type="match status" value="1"/>
</dbReference>
<sequence>MKILFKLTFILQAVILPFITLASPKKQTSTITIPYGTGNTIVYDLKTGIYNVYKDKIVIFSNVSSTFKVNGAAVSTKDNLARKYSKTSITDGFGKGEKHVITLTGDHLPKTEQVFYIYPGREFFLTQIVLIGKDLSSNSIIPFSGNIPAVTGDARSIFVPFDNDTFIRYNAKEFKAPFNNVSAEVGAVYDNNSRNGYIVGSVEHEVWKTGIRSVSKADVGNKLVAWAGYTELSVTRDHIEHGDVKGNVVASPKVFIGYFDDWRTGMETYAKANRIAEPPFVFNWTKPTPVGWNSWGVMQEKLTYEKATKVADFFADSIPAFRTGNTAFIDLDSYWDFMLKGGLEGDYSKLKQFADYCKSKGLQPGVYWAPFTDWGWKDGPNRKVAGTNYTYGETWTKVGTGYNDIDGARAVDPTHPATLKHIDLMIGKLKECGFKMIKIDFLGHATTESSHFYDPAITTGMQAYRKGMEHLVTQLGDQMLIYAAISPGLATGRYVHTRRIACDAFKSIDNTQYTLNSVTYGWWQTFLYNYVDADHVVLSTESEGTNRARMLSAIITGTFITGDDFSVHGPWSSRAKTWYQDPELLKVIQNGKTFKPVEGNTGENASEIFTQKIGNSIYIAVFNYGKDAKTFAFNGKRLGLSGTASYELHELLQGNVLGGTLSFKLDGSDAALYKLDLKK</sequence>
<name>A0ABP7QYG2_9SPHI</name>
<evidence type="ECO:0000256" key="4">
    <source>
        <dbReference type="SAM" id="SignalP"/>
    </source>
</evidence>
<keyword evidence="7" id="KW-1185">Reference proteome</keyword>
<dbReference type="SUPFAM" id="SSF51445">
    <property type="entry name" value="(Trans)glycosidases"/>
    <property type="match status" value="1"/>
</dbReference>
<evidence type="ECO:0000256" key="1">
    <source>
        <dbReference type="ARBA" id="ARBA00009743"/>
    </source>
</evidence>
<evidence type="ECO:0000313" key="6">
    <source>
        <dbReference type="EMBL" id="GAA3989068.1"/>
    </source>
</evidence>
<keyword evidence="3" id="KW-0326">Glycosidase</keyword>
<dbReference type="Proteomes" id="UP001500742">
    <property type="component" value="Unassembled WGS sequence"/>
</dbReference>
<dbReference type="EMBL" id="BAAAZC010000031">
    <property type="protein sequence ID" value="GAA3989068.1"/>
    <property type="molecule type" value="Genomic_DNA"/>
</dbReference>
<dbReference type="Gene3D" id="3.20.20.70">
    <property type="entry name" value="Aldolase class I"/>
    <property type="match status" value="1"/>
</dbReference>
<dbReference type="InterPro" id="IPR002241">
    <property type="entry name" value="Glyco_hydro_27"/>
</dbReference>
<dbReference type="RefSeq" id="WP_259087118.1">
    <property type="nucleotide sequence ID" value="NZ_BAAAZC010000031.1"/>
</dbReference>
<proteinExistence type="inferred from homology"/>
<evidence type="ECO:0000256" key="3">
    <source>
        <dbReference type="ARBA" id="ARBA00023295"/>
    </source>
</evidence>
<dbReference type="InterPro" id="IPR041233">
    <property type="entry name" value="Melibiase_C"/>
</dbReference>
<comment type="similarity">
    <text evidence="1">Belongs to the glycosyl hydrolase 27 family.</text>
</comment>
<feature type="signal peptide" evidence="4">
    <location>
        <begin position="1"/>
        <end position="22"/>
    </location>
</feature>
<keyword evidence="2" id="KW-0378">Hydrolase</keyword>
<gene>
    <name evidence="6" type="ORF">GCM10022210_47760</name>
</gene>
<dbReference type="InterPro" id="IPR013785">
    <property type="entry name" value="Aldolase_TIM"/>
</dbReference>
<feature type="chain" id="PRO_5045667853" evidence="4">
    <location>
        <begin position="23"/>
        <end position="679"/>
    </location>
</feature>
<dbReference type="PANTHER" id="PTHR11452">
    <property type="entry name" value="ALPHA-GALACTOSIDASE/ALPHA-N-ACETYLGALACTOSAMINIDASE"/>
    <property type="match status" value="1"/>
</dbReference>